<keyword evidence="1 3" id="KW-0547">Nucleotide-binding</keyword>
<evidence type="ECO:0000256" key="2">
    <source>
        <dbReference type="ARBA" id="ARBA00023134"/>
    </source>
</evidence>
<dbReference type="Pfam" id="PF01926">
    <property type="entry name" value="MMR_HSR1"/>
    <property type="match status" value="1"/>
</dbReference>
<dbReference type="OrthoDB" id="269151at2759"/>
<dbReference type="InterPro" id="IPR030378">
    <property type="entry name" value="G_CP_dom"/>
</dbReference>
<feature type="binding site" evidence="3">
    <location>
        <begin position="141"/>
        <end position="146"/>
    </location>
    <ligand>
        <name>GTP</name>
        <dbReference type="ChEBI" id="CHEBI:37565"/>
    </ligand>
</feature>
<evidence type="ECO:0000313" key="6">
    <source>
        <dbReference type="RefSeq" id="XP_033459261.1"/>
    </source>
</evidence>
<dbReference type="AlphaFoldDB" id="A0A6J3M2I1"/>
<dbReference type="CDD" id="cd01856">
    <property type="entry name" value="YlqF"/>
    <property type="match status" value="1"/>
</dbReference>
<name>A0A6J3M2I1_9PEZI</name>
<dbReference type="InterPro" id="IPR016478">
    <property type="entry name" value="GTPase_MTG1"/>
</dbReference>
<accession>A0A6J3M2I1</accession>
<reference evidence="6" key="3">
    <citation type="submission" date="2025-08" db="UniProtKB">
        <authorList>
            <consortium name="RefSeq"/>
        </authorList>
    </citation>
    <scope>IDENTIFICATION</scope>
    <source>
        <strain evidence="6">CBS 342.82</strain>
    </source>
</reference>
<dbReference type="PANTHER" id="PTHR45782:SF4">
    <property type="entry name" value="MITOCHONDRIAL RIBOSOME-ASSOCIATED GTPASE 1"/>
    <property type="match status" value="1"/>
</dbReference>
<evidence type="ECO:0000259" key="4">
    <source>
        <dbReference type="PROSITE" id="PS51721"/>
    </source>
</evidence>
<dbReference type="GO" id="GO:0003924">
    <property type="term" value="F:GTPase activity"/>
    <property type="evidence" value="ECO:0007669"/>
    <property type="project" value="TreeGrafter"/>
</dbReference>
<keyword evidence="2 3" id="KW-0342">GTP-binding</keyword>
<proteinExistence type="predicted"/>
<dbReference type="GO" id="GO:0005739">
    <property type="term" value="C:mitochondrion"/>
    <property type="evidence" value="ECO:0007669"/>
    <property type="project" value="TreeGrafter"/>
</dbReference>
<dbReference type="RefSeq" id="XP_033459261.1">
    <property type="nucleotide sequence ID" value="XM_033602250.1"/>
</dbReference>
<dbReference type="InterPro" id="IPR023179">
    <property type="entry name" value="GTP-bd_ortho_bundle_sf"/>
</dbReference>
<dbReference type="PANTHER" id="PTHR45782">
    <property type="entry name" value="MITOCHONDRIAL RIBOSOME-ASSOCIATED GTPASE 1"/>
    <property type="match status" value="1"/>
</dbReference>
<sequence length="344" mass="38176">MTSFIPRSAFPPLTSLPRSYYLGHHAAGLSKMRTLLRQIDLIIECRDQRIPLTSRNPMFEESLAGRERMIVYTKNDLGNTGSREDLQKHKLIREWHRPAKVIFSDYKNRRDLRRILDHIKEASQARGALTGSHLMVVGMPNVGKSTLLNALRHEGVGKGKAAHTGAQPGITRKIGTGVKIVEPDESGSGAVYLLDTPGVFIPYVPDPEAMLKLALCGSVKDNLVPALNLADYLLFRLNLHSPSLYSEYSEPTNDIMVLLDAIARKTGRLQRGGTPDLEGTALWMIQRWRNGHLGVFTLDEVSVEALQRYDDQSLVGSSLNQARKAGKEALKMRAKVKYAGANAE</sequence>
<organism evidence="6">
    <name type="scientific">Dissoconium aciculare CBS 342.82</name>
    <dbReference type="NCBI Taxonomy" id="1314786"/>
    <lineage>
        <taxon>Eukaryota</taxon>
        <taxon>Fungi</taxon>
        <taxon>Dikarya</taxon>
        <taxon>Ascomycota</taxon>
        <taxon>Pezizomycotina</taxon>
        <taxon>Dothideomycetes</taxon>
        <taxon>Dothideomycetidae</taxon>
        <taxon>Mycosphaerellales</taxon>
        <taxon>Dissoconiaceae</taxon>
        <taxon>Dissoconium</taxon>
    </lineage>
</organism>
<dbReference type="PIRSF" id="PIRSF006230">
    <property type="entry name" value="MG442"/>
    <property type="match status" value="1"/>
</dbReference>
<gene>
    <name evidence="6" type="ORF">K489DRAFT_339754</name>
</gene>
<dbReference type="InterPro" id="IPR006073">
    <property type="entry name" value="GTP-bd"/>
</dbReference>
<protein>
    <submittedName>
        <fullName evidence="6">GTPase</fullName>
    </submittedName>
</protein>
<evidence type="ECO:0000256" key="3">
    <source>
        <dbReference type="PIRSR" id="PIRSR006230-1"/>
    </source>
</evidence>
<feature type="binding site" evidence="3">
    <location>
        <position position="198"/>
    </location>
    <ligand>
        <name>GTP</name>
        <dbReference type="ChEBI" id="CHEBI:37565"/>
    </ligand>
</feature>
<evidence type="ECO:0000313" key="5">
    <source>
        <dbReference type="Proteomes" id="UP000504637"/>
    </source>
</evidence>
<keyword evidence="5" id="KW-1185">Reference proteome</keyword>
<dbReference type="InterPro" id="IPR027417">
    <property type="entry name" value="P-loop_NTPase"/>
</dbReference>
<reference evidence="6" key="2">
    <citation type="submission" date="2020-04" db="EMBL/GenBank/DDBJ databases">
        <authorList>
            <consortium name="NCBI Genome Project"/>
        </authorList>
    </citation>
    <scope>NUCLEOTIDE SEQUENCE</scope>
    <source>
        <strain evidence="6">CBS 342.82</strain>
    </source>
</reference>
<dbReference type="Gene3D" id="3.40.50.300">
    <property type="entry name" value="P-loop containing nucleotide triphosphate hydrolases"/>
    <property type="match status" value="1"/>
</dbReference>
<feature type="domain" description="CP-type G" evidence="4">
    <location>
        <begin position="29"/>
        <end position="202"/>
    </location>
</feature>
<evidence type="ECO:0000256" key="1">
    <source>
        <dbReference type="ARBA" id="ARBA00022741"/>
    </source>
</evidence>
<reference evidence="6" key="1">
    <citation type="submission" date="2020-01" db="EMBL/GenBank/DDBJ databases">
        <authorList>
            <consortium name="DOE Joint Genome Institute"/>
            <person name="Haridas S."/>
            <person name="Albert R."/>
            <person name="Binder M."/>
            <person name="Bloem J."/>
            <person name="Labutti K."/>
            <person name="Salamov A."/>
            <person name="Andreopoulos B."/>
            <person name="Baker S.E."/>
            <person name="Barry K."/>
            <person name="Bills G."/>
            <person name="Bluhm B.H."/>
            <person name="Cannon C."/>
            <person name="Castanera R."/>
            <person name="Culley D.E."/>
            <person name="Daum C."/>
            <person name="Ezra D."/>
            <person name="Gonzalez J.B."/>
            <person name="Henrissat B."/>
            <person name="Kuo A."/>
            <person name="Liang C."/>
            <person name="Lipzen A."/>
            <person name="Lutzoni F."/>
            <person name="Magnuson J."/>
            <person name="Mondo S."/>
            <person name="Nolan M."/>
            <person name="Ohm R."/>
            <person name="Pangilinan J."/>
            <person name="Park H.-J."/>
            <person name="Ramirez L."/>
            <person name="Alfaro M."/>
            <person name="Sun H."/>
            <person name="Tritt A."/>
            <person name="Yoshinaga Y."/>
            <person name="Zwiers L.-H."/>
            <person name="Turgeon B.G."/>
            <person name="Goodwin S.B."/>
            <person name="Spatafora J.W."/>
            <person name="Crous P.W."/>
            <person name="Grigoriev I.V."/>
        </authorList>
    </citation>
    <scope>NUCLEOTIDE SEQUENCE</scope>
    <source>
        <strain evidence="6">CBS 342.82</strain>
    </source>
</reference>
<dbReference type="Proteomes" id="UP000504637">
    <property type="component" value="Unplaced"/>
</dbReference>
<dbReference type="GeneID" id="54360050"/>
<dbReference type="Gene3D" id="1.10.1580.10">
    <property type="match status" value="1"/>
</dbReference>
<dbReference type="SUPFAM" id="SSF52540">
    <property type="entry name" value="P-loop containing nucleoside triphosphate hydrolases"/>
    <property type="match status" value="1"/>
</dbReference>
<dbReference type="GO" id="GO:0032543">
    <property type="term" value="P:mitochondrial translation"/>
    <property type="evidence" value="ECO:0007669"/>
    <property type="project" value="TreeGrafter"/>
</dbReference>
<dbReference type="GO" id="GO:0005525">
    <property type="term" value="F:GTP binding"/>
    <property type="evidence" value="ECO:0007669"/>
    <property type="project" value="UniProtKB-KW"/>
</dbReference>
<dbReference type="PROSITE" id="PS51721">
    <property type="entry name" value="G_CP"/>
    <property type="match status" value="1"/>
</dbReference>